<comment type="function">
    <text evidence="4">Cytokine with a wide variety of biological functions in immunity, tissue regeneration, and metabolism. Binds to IL6R, then the complex associates to the signaling subunit IL6ST/gp130 to trigger the intracellular IL6-signaling pathway. The interaction with the membrane-bound IL6R and IL6ST stimulates 'classic signaling', whereas the binding of IL6 and soluble IL6R to IL6ST stimulates 'trans-signaling'. Alternatively, 'cluster signaling' occurs when membrane-bound IL6:IL6R complexes on transmitter cells activate IL6ST receptors on neighboring receiver cells.</text>
</comment>
<proteinExistence type="inferred from homology"/>
<sequence length="225" mass="25980">MPSKLNAYLLSAVMLVALTRRALGAPTALTESPAGDPSGDEAQEEVEANPSDAVKAWIYAVSTLSRHEQEFEAEFHHFHKYNILDQYTITWLPKDCPSSYNKEACLQWLAKGLFTYTAVLKYVAKEYPNQRILTVAERDNLIQHIKDKMRHPEHVTALTRGQEDQLLRNIDTPTIYNRKMTAHSILYMFRHFLIGGQRQFRKWEQPRRSLTNKGITPVTYQMLKS</sequence>
<dbReference type="InterPro" id="IPR003574">
    <property type="entry name" value="IL-6-like"/>
</dbReference>
<dbReference type="PANTHER" id="PTHR48494">
    <property type="entry name" value="INTERLEUKIN-6"/>
    <property type="match status" value="1"/>
</dbReference>
<dbReference type="GO" id="GO:0006953">
    <property type="term" value="P:acute-phase response"/>
    <property type="evidence" value="ECO:0007669"/>
    <property type="project" value="UniProtKB-KW"/>
</dbReference>
<evidence type="ECO:0000313" key="7">
    <source>
        <dbReference type="EMBL" id="AOG21085.1"/>
    </source>
</evidence>
<gene>
    <name evidence="7" type="primary">IL-6</name>
</gene>
<organism evidence="7">
    <name type="scientific">Larimichthys crocea</name>
    <name type="common">Large yellow croaker</name>
    <name type="synonym">Pseudosciaena crocea</name>
    <dbReference type="NCBI Taxonomy" id="215358"/>
    <lineage>
        <taxon>Eukaryota</taxon>
        <taxon>Metazoa</taxon>
        <taxon>Chordata</taxon>
        <taxon>Craniata</taxon>
        <taxon>Vertebrata</taxon>
        <taxon>Euteleostomi</taxon>
        <taxon>Actinopterygii</taxon>
        <taxon>Neopterygii</taxon>
        <taxon>Teleostei</taxon>
        <taxon>Neoteleostei</taxon>
        <taxon>Acanthomorphata</taxon>
        <taxon>Eupercaria</taxon>
        <taxon>Sciaenidae</taxon>
        <taxon>Larimichthys</taxon>
    </lineage>
</organism>
<feature type="chain" id="PRO_5008552489" description="Interleukin-6" evidence="6">
    <location>
        <begin position="25"/>
        <end position="225"/>
    </location>
</feature>
<evidence type="ECO:0000256" key="1">
    <source>
        <dbReference type="ARBA" id="ARBA00007432"/>
    </source>
</evidence>
<name>A0A1B3PEK1_LARCR</name>
<dbReference type="GO" id="GO:0005138">
    <property type="term" value="F:interleukin-6 receptor binding"/>
    <property type="evidence" value="ECO:0007669"/>
    <property type="project" value="InterPro"/>
</dbReference>
<feature type="signal peptide" evidence="6">
    <location>
        <begin position="1"/>
        <end position="24"/>
    </location>
</feature>
<dbReference type="AlphaFoldDB" id="A0A1B3PEK1"/>
<dbReference type="Pfam" id="PF00489">
    <property type="entry name" value="IL6"/>
    <property type="match status" value="1"/>
</dbReference>
<keyword evidence="3" id="KW-0011">Acute phase</keyword>
<evidence type="ECO:0000256" key="4">
    <source>
        <dbReference type="ARBA" id="ARBA00023441"/>
    </source>
</evidence>
<dbReference type="GO" id="GO:0030154">
    <property type="term" value="P:cell differentiation"/>
    <property type="evidence" value="ECO:0007669"/>
    <property type="project" value="InterPro"/>
</dbReference>
<feature type="compositionally biased region" description="Acidic residues" evidence="5">
    <location>
        <begin position="38"/>
        <end position="47"/>
    </location>
</feature>
<evidence type="ECO:0000256" key="6">
    <source>
        <dbReference type="SAM" id="SignalP"/>
    </source>
</evidence>
<dbReference type="SUPFAM" id="SSF47266">
    <property type="entry name" value="4-helical cytokines"/>
    <property type="match status" value="1"/>
</dbReference>
<feature type="region of interest" description="Disordered" evidence="5">
    <location>
        <begin position="28"/>
        <end position="49"/>
    </location>
</feature>
<dbReference type="Gene3D" id="1.20.1250.10">
    <property type="match status" value="1"/>
</dbReference>
<protein>
    <recommendedName>
        <fullName evidence="2">Interleukin-6</fullName>
    </recommendedName>
</protein>
<dbReference type="EMBL" id="KU140675">
    <property type="protein sequence ID" value="AOG21085.1"/>
    <property type="molecule type" value="Genomic_DNA"/>
</dbReference>
<dbReference type="PANTHER" id="PTHR48494:SF1">
    <property type="entry name" value="INTERLEUKIN-6"/>
    <property type="match status" value="1"/>
</dbReference>
<dbReference type="GO" id="GO:0005615">
    <property type="term" value="C:extracellular space"/>
    <property type="evidence" value="ECO:0007669"/>
    <property type="project" value="InterPro"/>
</dbReference>
<comment type="similarity">
    <text evidence="1">Belongs to the IL-6 superfamily.</text>
</comment>
<evidence type="ECO:0000256" key="3">
    <source>
        <dbReference type="ARBA" id="ARBA00022486"/>
    </source>
</evidence>
<reference evidence="7" key="1">
    <citation type="journal article" date="2016" name="Fish Shellfish Immunol.">
        <title>Molecular and immune response characterizations of IL-6 in large yellow croaker (Larimichthys crocea).</title>
        <authorList>
            <person name="Zhu Q."/>
            <person name="Li C."/>
            <person name="Yu Z.X."/>
            <person name="Zou P.F."/>
            <person name="Meng Q.X."/>
            <person name="Yao C.L."/>
        </authorList>
    </citation>
    <scope>NUCLEOTIDE SEQUENCE</scope>
</reference>
<evidence type="ECO:0000256" key="5">
    <source>
        <dbReference type="SAM" id="MobiDB-lite"/>
    </source>
</evidence>
<evidence type="ECO:0000256" key="2">
    <source>
        <dbReference type="ARBA" id="ARBA00019464"/>
    </source>
</evidence>
<accession>A0A1B3PEK1</accession>
<dbReference type="InterPro" id="IPR009079">
    <property type="entry name" value="4_helix_cytokine-like_core"/>
</dbReference>
<keyword evidence="6" id="KW-0732">Signal</keyword>